<dbReference type="GO" id="GO:0009922">
    <property type="term" value="F:fatty acid elongase activity"/>
    <property type="evidence" value="ECO:0007669"/>
    <property type="project" value="InterPro"/>
</dbReference>
<dbReference type="OMA" id="ITFINMA"/>
<dbReference type="Pfam" id="PF01151">
    <property type="entry name" value="ELO"/>
    <property type="match status" value="1"/>
</dbReference>
<dbReference type="eggNOG" id="KOG3072">
    <property type="taxonomic scope" value="Eukaryota"/>
</dbReference>
<evidence type="ECO:0000256" key="10">
    <source>
        <dbReference type="RuleBase" id="RU361115"/>
    </source>
</evidence>
<comment type="subcellular location">
    <subcellularLocation>
        <location evidence="1">Membrane</location>
        <topology evidence="1">Multi-pass membrane protein</topology>
    </subcellularLocation>
</comment>
<keyword evidence="2 10" id="KW-0444">Lipid biosynthesis</keyword>
<feature type="transmembrane region" description="Helical" evidence="10">
    <location>
        <begin position="197"/>
        <end position="215"/>
    </location>
</feature>
<evidence type="ECO:0000256" key="7">
    <source>
        <dbReference type="ARBA" id="ARBA00023098"/>
    </source>
</evidence>
<evidence type="ECO:0000256" key="5">
    <source>
        <dbReference type="ARBA" id="ARBA00022832"/>
    </source>
</evidence>
<dbReference type="GO" id="GO:0005789">
    <property type="term" value="C:endoplasmic reticulum membrane"/>
    <property type="evidence" value="ECO:0007669"/>
    <property type="project" value="TreeGrafter"/>
</dbReference>
<dbReference type="RefSeq" id="XP_505094.1">
    <property type="nucleotide sequence ID" value="XM_505094.1"/>
</dbReference>
<keyword evidence="6 10" id="KW-1133">Transmembrane helix</keyword>
<dbReference type="VEuPathDB" id="FungiDB:YALI1_F09932g"/>
<keyword evidence="7 10" id="KW-0443">Lipid metabolism</keyword>
<keyword evidence="5 10" id="KW-0276">Fatty acid metabolism</keyword>
<dbReference type="PANTHER" id="PTHR11157">
    <property type="entry name" value="FATTY ACID ACYL TRANSFERASE-RELATED"/>
    <property type="match status" value="1"/>
</dbReference>
<dbReference type="VEuPathDB" id="FungiDB:YALI0_F06754g"/>
<dbReference type="GeneID" id="2908520"/>
<evidence type="ECO:0000256" key="6">
    <source>
        <dbReference type="ARBA" id="ARBA00022989"/>
    </source>
</evidence>
<feature type="transmembrane region" description="Helical" evidence="10">
    <location>
        <begin position="273"/>
        <end position="295"/>
    </location>
</feature>
<protein>
    <recommendedName>
        <fullName evidence="10">Elongation of fatty acids protein</fullName>
        <ecNumber evidence="10">2.3.1.-</ecNumber>
    </recommendedName>
</protein>
<dbReference type="PANTHER" id="PTHR11157:SF169">
    <property type="entry name" value="ELONGATION OF FATTY ACIDS PROTEIN"/>
    <property type="match status" value="1"/>
</dbReference>
<evidence type="ECO:0000313" key="13">
    <source>
        <dbReference type="Proteomes" id="UP000182444"/>
    </source>
</evidence>
<dbReference type="GO" id="GO:0034626">
    <property type="term" value="P:fatty acid elongation, polyunsaturated fatty acid"/>
    <property type="evidence" value="ECO:0007669"/>
    <property type="project" value="TreeGrafter"/>
</dbReference>
<dbReference type="SMR" id="A0A1D8NMC0"/>
<organism evidence="11 13">
    <name type="scientific">Yarrowia lipolytica</name>
    <name type="common">Candida lipolytica</name>
    <dbReference type="NCBI Taxonomy" id="4952"/>
    <lineage>
        <taxon>Eukaryota</taxon>
        <taxon>Fungi</taxon>
        <taxon>Dikarya</taxon>
        <taxon>Ascomycota</taxon>
        <taxon>Saccharomycotina</taxon>
        <taxon>Dipodascomycetes</taxon>
        <taxon>Dipodascales</taxon>
        <taxon>Dipodascales incertae sedis</taxon>
        <taxon>Yarrowia</taxon>
    </lineage>
</organism>
<dbReference type="AlphaFoldDB" id="A0A1D8NMC0"/>
<evidence type="ECO:0000256" key="3">
    <source>
        <dbReference type="ARBA" id="ARBA00022679"/>
    </source>
</evidence>
<dbReference type="GO" id="GO:0042761">
    <property type="term" value="P:very long-chain fatty acid biosynthetic process"/>
    <property type="evidence" value="ECO:0007669"/>
    <property type="project" value="TreeGrafter"/>
</dbReference>
<feature type="transmembrane region" description="Helical" evidence="10">
    <location>
        <begin position="85"/>
        <end position="109"/>
    </location>
</feature>
<feature type="transmembrane region" description="Helical" evidence="10">
    <location>
        <begin position="227"/>
        <end position="253"/>
    </location>
</feature>
<evidence type="ECO:0000313" key="14">
    <source>
        <dbReference type="Proteomes" id="UP000256601"/>
    </source>
</evidence>
<comment type="similarity">
    <text evidence="10">Belongs to the ELO family.</text>
</comment>
<comment type="catalytic activity">
    <reaction evidence="10">
        <text>an acyl-CoA + malonyl-CoA + H(+) = a 3-oxoacyl-CoA + CO2 + CoA</text>
        <dbReference type="Rhea" id="RHEA:50252"/>
        <dbReference type="ChEBI" id="CHEBI:15378"/>
        <dbReference type="ChEBI" id="CHEBI:16526"/>
        <dbReference type="ChEBI" id="CHEBI:57287"/>
        <dbReference type="ChEBI" id="CHEBI:57384"/>
        <dbReference type="ChEBI" id="CHEBI:58342"/>
        <dbReference type="ChEBI" id="CHEBI:90726"/>
    </reaction>
    <physiologicalReaction direction="left-to-right" evidence="10">
        <dbReference type="Rhea" id="RHEA:50253"/>
    </physiologicalReaction>
</comment>
<evidence type="ECO:0000256" key="9">
    <source>
        <dbReference type="ARBA" id="ARBA00023160"/>
    </source>
</evidence>
<gene>
    <name evidence="12" type="ORF">B0I71DRAFT_127310</name>
    <name evidence="11" type="ORF">YALI1_F09932g</name>
</gene>
<dbReference type="EC" id="2.3.1.-" evidence="10"/>
<dbReference type="Proteomes" id="UP000256601">
    <property type="component" value="Unassembled WGS sequence"/>
</dbReference>
<dbReference type="GO" id="GO:0019367">
    <property type="term" value="P:fatty acid elongation, saturated fatty acid"/>
    <property type="evidence" value="ECO:0007669"/>
    <property type="project" value="TreeGrafter"/>
</dbReference>
<reference evidence="12 14" key="2">
    <citation type="submission" date="2018-07" db="EMBL/GenBank/DDBJ databases">
        <title>Draft Genome Assemblies for Five Robust Yarrowia lipolytica Strains Exhibiting High Lipid Production and Pentose Sugar Utilization and Sugar Alcohol Secretion from Undetoxified Lignocellulosic Biomass Hydrolysates.</title>
        <authorList>
            <consortium name="DOE Joint Genome Institute"/>
            <person name="Walker C."/>
            <person name="Ryu S."/>
            <person name="Na H."/>
            <person name="Zane M."/>
            <person name="LaButti K."/>
            <person name="Lipzen A."/>
            <person name="Haridas S."/>
            <person name="Barry K."/>
            <person name="Grigoriev I.V."/>
            <person name="Quarterman J."/>
            <person name="Slininger P."/>
            <person name="Dien B."/>
            <person name="Trinh C.T."/>
        </authorList>
    </citation>
    <scope>NUCLEOTIDE SEQUENCE [LARGE SCALE GENOMIC DNA]</scope>
    <source>
        <strain evidence="12 14">YB392</strain>
    </source>
</reference>
<dbReference type="EMBL" id="KZ857325">
    <property type="protein sequence ID" value="RDW28588.1"/>
    <property type="molecule type" value="Genomic_DNA"/>
</dbReference>
<evidence type="ECO:0000256" key="2">
    <source>
        <dbReference type="ARBA" id="ARBA00022516"/>
    </source>
</evidence>
<dbReference type="KEGG" id="yli:2908520"/>
<dbReference type="EMBL" id="CP017558">
    <property type="protein sequence ID" value="AOW06775.1"/>
    <property type="molecule type" value="Genomic_DNA"/>
</dbReference>
<sequence>MLSSISPDLYSSFSFKNSLAEAMPSVPHELINSKTLSWMYNASLDIRVPLTIGTIYAVSVHLTNSSERIKKRQPIAFAKTALFKWLCVLHNAGLCLYSAWTFVGILNAVKHAYQITGDSSAPFSFNTLWGSFCSRDSLWVTGLNYYGYWFYLSKFYEVVDTMIILAKGKPSSMLQTYHHTGAMFSMWAGIRFASPPIWIFVVFNSLIHTIMYFYYTLTTLKIKVPKILKASLTTAQITQIVGGGILAASHAFIYYKDHQTETVCSCLTTQGQFFALAVNVIYLSPLAYLFIAFWIRSYLKAKSN</sequence>
<reference evidence="11 13" key="1">
    <citation type="journal article" date="2016" name="PLoS ONE">
        <title>Sequence Assembly of Yarrowia lipolytica Strain W29/CLIB89 Shows Transposable Element Diversity.</title>
        <authorList>
            <person name="Magnan C."/>
            <person name="Yu J."/>
            <person name="Chang I."/>
            <person name="Jahn E."/>
            <person name="Kanomata Y."/>
            <person name="Wu J."/>
            <person name="Zeller M."/>
            <person name="Oakes M."/>
            <person name="Baldi P."/>
            <person name="Sandmeyer S."/>
        </authorList>
    </citation>
    <scope>NUCLEOTIDE SEQUENCE [LARGE SCALE GENOMIC DNA]</scope>
    <source>
        <strain evidence="11">CLIB89</strain>
        <strain evidence="13">CLIB89(W29)</strain>
    </source>
</reference>
<accession>A0A1D8NMC0</accession>
<dbReference type="InterPro" id="IPR002076">
    <property type="entry name" value="ELO_fam"/>
</dbReference>
<dbReference type="Proteomes" id="UP000182444">
    <property type="component" value="Chromosome 1F"/>
</dbReference>
<name>A0A1D8NMC0_YARLL</name>
<evidence type="ECO:0000313" key="11">
    <source>
        <dbReference type="EMBL" id="AOW06775.1"/>
    </source>
</evidence>
<dbReference type="GO" id="GO:0034625">
    <property type="term" value="P:fatty acid elongation, monounsaturated fatty acid"/>
    <property type="evidence" value="ECO:0007669"/>
    <property type="project" value="TreeGrafter"/>
</dbReference>
<dbReference type="GO" id="GO:0030148">
    <property type="term" value="P:sphingolipid biosynthetic process"/>
    <property type="evidence" value="ECO:0007669"/>
    <property type="project" value="TreeGrafter"/>
</dbReference>
<keyword evidence="9 10" id="KW-0275">Fatty acid biosynthesis</keyword>
<keyword evidence="3 10" id="KW-0808">Transferase</keyword>
<proteinExistence type="inferred from homology"/>
<dbReference type="OrthoDB" id="10259681at2759"/>
<keyword evidence="8 10" id="KW-0472">Membrane</keyword>
<feature type="transmembrane region" description="Helical" evidence="10">
    <location>
        <begin position="46"/>
        <end position="64"/>
    </location>
</feature>
<evidence type="ECO:0000256" key="1">
    <source>
        <dbReference type="ARBA" id="ARBA00004141"/>
    </source>
</evidence>
<evidence type="ECO:0000313" key="12">
    <source>
        <dbReference type="EMBL" id="RDW28588.1"/>
    </source>
</evidence>
<evidence type="ECO:0000256" key="8">
    <source>
        <dbReference type="ARBA" id="ARBA00023136"/>
    </source>
</evidence>
<keyword evidence="4 10" id="KW-0812">Transmembrane</keyword>
<evidence type="ECO:0000256" key="4">
    <source>
        <dbReference type="ARBA" id="ARBA00022692"/>
    </source>
</evidence>